<sequence length="707" mass="77794">MTTALSKRHQARNERALQELIKTVPGNDRCADCGARNPGWASWSLGIFLCMRCASLHRKLGTHISKVKSLSMDSWSNEQVDSMKRNGNANINRTFNPQNTKPPIPLDVDEVDAVLERFIRQKYDQQLFSSGRAPPPARNNTGSTRSSEDQPPPLPPKPAKRFGFGLRSTSSAINMQRSLPASPPLSPNGTHGFNEPIRVNKQSRVFGASVGGGSSELDSKLAQLRDMGFMDDKRNANVLKGLGGNLERTIESLVRLGEGSAPVSRARTPNPPRNIAVSQPVPATSQSTGVVNGLSFATNGATSPTSGESQPQANNQNTNPTQIQPQRNITSPNPYQQQTQTYNPFYNPNQQTANVPLENAFAGMQISQQPLFPNATGGYPSQHQQQQEARFQTMTPPVPQIPQQYTQSNPYVQQNTQQNTTPNNYNPFFQNQQVSPVSANPYASNTQIQDTQYQQSIYQQPQNPQPLYNGYTTSSPQAQSPQVQQGSFPPQPFQQQQIVPQQQAVPQQQTISQQQSFPQQQPFQQQQSQPQPQPQLQQQQFPNPYQGQQPQQQQNSNPYATQQPFANAVQYPMQQPQPPQQYNQFTTQPLQAQQTGRVDKSSILALYNYPQLAPPPLSSDSGPAAPNEAPSPNQATSPPQRSVTMPLQLSSGSRNPFQSTTTNVATGQGNIPGPYKHASQESVDVGGYQNGRHSPDAFASLSARFVR</sequence>
<dbReference type="EMBL" id="JAFEKC020000002">
    <property type="protein sequence ID" value="KAK0516576.1"/>
    <property type="molecule type" value="Genomic_DNA"/>
</dbReference>
<dbReference type="SMART" id="SM00105">
    <property type="entry name" value="ArfGap"/>
    <property type="match status" value="1"/>
</dbReference>
<dbReference type="InterPro" id="IPR038508">
    <property type="entry name" value="ArfGAP_dom_sf"/>
</dbReference>
<evidence type="ECO:0000259" key="3">
    <source>
        <dbReference type="PROSITE" id="PS50030"/>
    </source>
</evidence>
<evidence type="ECO:0008006" key="7">
    <source>
        <dbReference type="Google" id="ProtNLM"/>
    </source>
</evidence>
<dbReference type="Gene3D" id="1.10.220.150">
    <property type="entry name" value="Arf GTPase activating protein"/>
    <property type="match status" value="1"/>
</dbReference>
<feature type="region of interest" description="Disordered" evidence="2">
    <location>
        <begin position="125"/>
        <end position="164"/>
    </location>
</feature>
<feature type="compositionally biased region" description="Low complexity" evidence="2">
    <location>
        <begin position="573"/>
        <end position="589"/>
    </location>
</feature>
<dbReference type="FunFam" id="1.10.220.150:FF:000026">
    <property type="entry name" value="GTPase activating protein for Arf, putative"/>
    <property type="match status" value="1"/>
</dbReference>
<feature type="compositionally biased region" description="Low complexity" evidence="2">
    <location>
        <begin position="310"/>
        <end position="328"/>
    </location>
</feature>
<evidence type="ECO:0000256" key="2">
    <source>
        <dbReference type="SAM" id="MobiDB-lite"/>
    </source>
</evidence>
<dbReference type="PANTHER" id="PTHR45705">
    <property type="entry name" value="FI20236P1"/>
    <property type="match status" value="1"/>
</dbReference>
<keyword evidence="1" id="KW-0862">Zinc</keyword>
<dbReference type="GO" id="GO:0005096">
    <property type="term" value="F:GTPase activator activity"/>
    <property type="evidence" value="ECO:0007669"/>
    <property type="project" value="InterPro"/>
</dbReference>
<dbReference type="SUPFAM" id="SSF46934">
    <property type="entry name" value="UBA-like"/>
    <property type="match status" value="1"/>
</dbReference>
<dbReference type="GO" id="GO:0005737">
    <property type="term" value="C:cytoplasm"/>
    <property type="evidence" value="ECO:0007669"/>
    <property type="project" value="TreeGrafter"/>
</dbReference>
<feature type="region of interest" description="Disordered" evidence="2">
    <location>
        <begin position="573"/>
        <end position="597"/>
    </location>
</feature>
<gene>
    <name evidence="5" type="ORF">JMJ35_001179</name>
</gene>
<feature type="region of interest" description="Disordered" evidence="2">
    <location>
        <begin position="261"/>
        <end position="343"/>
    </location>
</feature>
<keyword evidence="1" id="KW-0863">Zinc-finger</keyword>
<organism evidence="5 6">
    <name type="scientific">Cladonia borealis</name>
    <dbReference type="NCBI Taxonomy" id="184061"/>
    <lineage>
        <taxon>Eukaryota</taxon>
        <taxon>Fungi</taxon>
        <taxon>Dikarya</taxon>
        <taxon>Ascomycota</taxon>
        <taxon>Pezizomycotina</taxon>
        <taxon>Lecanoromycetes</taxon>
        <taxon>OSLEUM clade</taxon>
        <taxon>Lecanoromycetidae</taxon>
        <taxon>Lecanorales</taxon>
        <taxon>Lecanorineae</taxon>
        <taxon>Cladoniaceae</taxon>
        <taxon>Cladonia</taxon>
    </lineage>
</organism>
<feature type="region of interest" description="Disordered" evidence="2">
    <location>
        <begin position="614"/>
        <end position="707"/>
    </location>
</feature>
<dbReference type="Proteomes" id="UP001166286">
    <property type="component" value="Unassembled WGS sequence"/>
</dbReference>
<evidence type="ECO:0000259" key="4">
    <source>
        <dbReference type="PROSITE" id="PS50115"/>
    </source>
</evidence>
<dbReference type="PROSITE" id="PS50115">
    <property type="entry name" value="ARFGAP"/>
    <property type="match status" value="1"/>
</dbReference>
<evidence type="ECO:0000256" key="1">
    <source>
        <dbReference type="PROSITE-ProRule" id="PRU00288"/>
    </source>
</evidence>
<dbReference type="InterPro" id="IPR009060">
    <property type="entry name" value="UBA-like_sf"/>
</dbReference>
<keyword evidence="1" id="KW-0479">Metal-binding</keyword>
<feature type="compositionally biased region" description="Polar residues" evidence="2">
    <location>
        <begin position="379"/>
        <end position="391"/>
    </location>
</feature>
<keyword evidence="6" id="KW-1185">Reference proteome</keyword>
<dbReference type="InterPro" id="IPR015940">
    <property type="entry name" value="UBA"/>
</dbReference>
<name>A0AA39RAF3_9LECA</name>
<dbReference type="InterPro" id="IPR001164">
    <property type="entry name" value="ArfGAP_dom"/>
</dbReference>
<accession>A0AA39RAF3</accession>
<feature type="compositionally biased region" description="Polar residues" evidence="2">
    <location>
        <begin position="281"/>
        <end position="309"/>
    </location>
</feature>
<feature type="compositionally biased region" description="Polar residues" evidence="2">
    <location>
        <begin position="329"/>
        <end position="343"/>
    </location>
</feature>
<dbReference type="SUPFAM" id="SSF57863">
    <property type="entry name" value="ArfGap/RecO-like zinc finger"/>
    <property type="match status" value="1"/>
</dbReference>
<dbReference type="Gene3D" id="1.10.8.10">
    <property type="entry name" value="DNA helicase RuvA subunit, C-terminal domain"/>
    <property type="match status" value="1"/>
</dbReference>
<dbReference type="InterPro" id="IPR051718">
    <property type="entry name" value="ARF_GTPase-activating"/>
</dbReference>
<feature type="domain" description="Arf-GAP" evidence="4">
    <location>
        <begin position="14"/>
        <end position="140"/>
    </location>
</feature>
<feature type="domain" description="UBA" evidence="3">
    <location>
        <begin position="216"/>
        <end position="256"/>
    </location>
</feature>
<dbReference type="PRINTS" id="PR00405">
    <property type="entry name" value="REVINTRACTNG"/>
</dbReference>
<dbReference type="CDD" id="cd08204">
    <property type="entry name" value="ArfGap"/>
    <property type="match status" value="1"/>
</dbReference>
<reference evidence="5" key="1">
    <citation type="submission" date="2023-03" db="EMBL/GenBank/DDBJ databases">
        <title>Complete genome of Cladonia borealis.</title>
        <authorList>
            <person name="Park H."/>
        </authorList>
    </citation>
    <scope>NUCLEOTIDE SEQUENCE</scope>
    <source>
        <strain evidence="5">ANT050790</strain>
    </source>
</reference>
<feature type="region of interest" description="Disordered" evidence="2">
    <location>
        <begin position="461"/>
        <end position="559"/>
    </location>
</feature>
<dbReference type="Pfam" id="PF01412">
    <property type="entry name" value="ArfGap"/>
    <property type="match status" value="1"/>
</dbReference>
<protein>
    <recommendedName>
        <fullName evidence="7">GTPase activating protein for Arf</fullName>
    </recommendedName>
</protein>
<dbReference type="GO" id="GO:0008270">
    <property type="term" value="F:zinc ion binding"/>
    <property type="evidence" value="ECO:0007669"/>
    <property type="project" value="UniProtKB-KW"/>
</dbReference>
<evidence type="ECO:0000313" key="6">
    <source>
        <dbReference type="Proteomes" id="UP001166286"/>
    </source>
</evidence>
<feature type="compositionally biased region" description="Polar residues" evidence="2">
    <location>
        <begin position="630"/>
        <end position="669"/>
    </location>
</feature>
<dbReference type="FunFam" id="1.10.8.10:FF:000081">
    <property type="entry name" value="GTPase activating protein for Arf"/>
    <property type="match status" value="1"/>
</dbReference>
<proteinExistence type="predicted"/>
<feature type="region of interest" description="Disordered" evidence="2">
    <location>
        <begin position="371"/>
        <end position="391"/>
    </location>
</feature>
<dbReference type="AlphaFoldDB" id="A0AA39RAF3"/>
<dbReference type="PANTHER" id="PTHR45705:SF7">
    <property type="entry name" value="ACTIVATING PROTEIN FOR ARF, PUTATIVE (AFU_ORTHOLOGUE AFUA_4G09120)-RELATED"/>
    <property type="match status" value="1"/>
</dbReference>
<comment type="caution">
    <text evidence="5">The sequence shown here is derived from an EMBL/GenBank/DDBJ whole genome shotgun (WGS) entry which is preliminary data.</text>
</comment>
<dbReference type="InterPro" id="IPR037278">
    <property type="entry name" value="ARFGAP/RecO"/>
</dbReference>
<evidence type="ECO:0000313" key="5">
    <source>
        <dbReference type="EMBL" id="KAK0516576.1"/>
    </source>
</evidence>
<feature type="compositionally biased region" description="Low complexity" evidence="2">
    <location>
        <begin position="474"/>
        <end position="554"/>
    </location>
</feature>
<dbReference type="PROSITE" id="PS50030">
    <property type="entry name" value="UBA"/>
    <property type="match status" value="1"/>
</dbReference>